<dbReference type="PANTHER" id="PTHR45831:SF2">
    <property type="entry name" value="LD24721P"/>
    <property type="match status" value="1"/>
</dbReference>
<organism evidence="4 5">
    <name type="scientific">Steccherinum ochraceum</name>
    <dbReference type="NCBI Taxonomy" id="92696"/>
    <lineage>
        <taxon>Eukaryota</taxon>
        <taxon>Fungi</taxon>
        <taxon>Dikarya</taxon>
        <taxon>Basidiomycota</taxon>
        <taxon>Agaricomycotina</taxon>
        <taxon>Agaricomycetes</taxon>
        <taxon>Polyporales</taxon>
        <taxon>Steccherinaceae</taxon>
        <taxon>Steccherinum</taxon>
    </lineage>
</organism>
<keyword evidence="2 3" id="KW-0802">TPR repeat</keyword>
<dbReference type="PROSITE" id="PS50005">
    <property type="entry name" value="TPR"/>
    <property type="match status" value="1"/>
</dbReference>
<evidence type="ECO:0000256" key="2">
    <source>
        <dbReference type="ARBA" id="ARBA00022803"/>
    </source>
</evidence>
<keyword evidence="5" id="KW-1185">Reference proteome</keyword>
<dbReference type="GO" id="GO:0016020">
    <property type="term" value="C:membrane"/>
    <property type="evidence" value="ECO:0007669"/>
    <property type="project" value="TreeGrafter"/>
</dbReference>
<dbReference type="AlphaFoldDB" id="A0A4R0RMH8"/>
<sequence length="545" mass="61681">MAKQPADASAAQLKDAGNALFAKKDYEAANDKYTEALKLDENNAVLYANRSACFYNVKRYLDAASDANRATELDPTYAKAWSRLAAAYAAIGNEIASAKCWKKALNALPTENLTPGEKKQKDQYESELKIMQKKADKLNTPIRPRNGGPVTADMAPWIRAVMMYPGMKERGVAESSAYVIIGAYHDWRAGMDTMNNQRSLEFTQGVLISRGPSGAVQHFSNAILRDARIFHLPDSQWLDTYREQSLAETRTYRAWTQAGPELVKTEALERLEREGWNSLRPALAVTIRTWIFRGFMDSTVRGRDDVGVEFVGRALEIIRWGQEVWKDVHKDNRGAIFVPSFARGVHSLYLELYLGACAKHRARFPLETLHEEAQALLKDCEDVAPEIGPTDPGFDLAYTRYPRGRAYCTIGWYHAQLASQLNAEEEENKDSILEHYLKSADAYIQSANAFATDDIYHLWYMNCGLQNFWRCGAPLKVTMPIMKTIRERLPDMNKIWEHYSMTKNGLGAFEFTLEMEKQFREGLDNGTFTMDQAPVPDEFAGPQLT</sequence>
<dbReference type="SUPFAM" id="SSF48452">
    <property type="entry name" value="TPR-like"/>
    <property type="match status" value="1"/>
</dbReference>
<dbReference type="GO" id="GO:0006620">
    <property type="term" value="P:post-translational protein targeting to endoplasmic reticulum membrane"/>
    <property type="evidence" value="ECO:0007669"/>
    <property type="project" value="TreeGrafter"/>
</dbReference>
<dbReference type="GO" id="GO:0072380">
    <property type="term" value="C:TRC complex"/>
    <property type="evidence" value="ECO:0007669"/>
    <property type="project" value="TreeGrafter"/>
</dbReference>
<evidence type="ECO:0000256" key="3">
    <source>
        <dbReference type="PROSITE-ProRule" id="PRU00339"/>
    </source>
</evidence>
<accession>A0A4R0RMH8</accession>
<evidence type="ECO:0000256" key="1">
    <source>
        <dbReference type="ARBA" id="ARBA00022737"/>
    </source>
</evidence>
<dbReference type="PANTHER" id="PTHR45831">
    <property type="entry name" value="LD24721P"/>
    <property type="match status" value="1"/>
</dbReference>
<dbReference type="OrthoDB" id="2423701at2759"/>
<evidence type="ECO:0000313" key="5">
    <source>
        <dbReference type="Proteomes" id="UP000292702"/>
    </source>
</evidence>
<evidence type="ECO:0000313" key="4">
    <source>
        <dbReference type="EMBL" id="TCD68826.1"/>
    </source>
</evidence>
<gene>
    <name evidence="4" type="ORF">EIP91_009693</name>
</gene>
<dbReference type="InterPro" id="IPR047150">
    <property type="entry name" value="SGT"/>
</dbReference>
<reference evidence="4 5" key="1">
    <citation type="submission" date="2018-11" db="EMBL/GenBank/DDBJ databases">
        <title>Genome assembly of Steccherinum ochraceum LE-BIN_3174, the white-rot fungus of the Steccherinaceae family (The Residual Polyporoid clade, Polyporales, Basidiomycota).</title>
        <authorList>
            <person name="Fedorova T.V."/>
            <person name="Glazunova O.A."/>
            <person name="Landesman E.O."/>
            <person name="Moiseenko K.V."/>
            <person name="Psurtseva N.V."/>
            <person name="Savinova O.S."/>
            <person name="Shakhova N.V."/>
            <person name="Tyazhelova T.V."/>
            <person name="Vasina D.V."/>
        </authorList>
    </citation>
    <scope>NUCLEOTIDE SEQUENCE [LARGE SCALE GENOMIC DNA]</scope>
    <source>
        <strain evidence="4 5">LE-BIN_3174</strain>
    </source>
</reference>
<dbReference type="GO" id="GO:0060090">
    <property type="term" value="F:molecular adaptor activity"/>
    <property type="evidence" value="ECO:0007669"/>
    <property type="project" value="TreeGrafter"/>
</dbReference>
<dbReference type="EMBL" id="RWJN01000056">
    <property type="protein sequence ID" value="TCD68826.1"/>
    <property type="molecule type" value="Genomic_DNA"/>
</dbReference>
<dbReference type="SMART" id="SM00028">
    <property type="entry name" value="TPR"/>
    <property type="match status" value="3"/>
</dbReference>
<dbReference type="InterPro" id="IPR019734">
    <property type="entry name" value="TPR_rpt"/>
</dbReference>
<dbReference type="Gene3D" id="1.25.40.10">
    <property type="entry name" value="Tetratricopeptide repeat domain"/>
    <property type="match status" value="1"/>
</dbReference>
<dbReference type="STRING" id="92696.A0A4R0RMH8"/>
<keyword evidence="1" id="KW-0677">Repeat</keyword>
<protein>
    <submittedName>
        <fullName evidence="4">Uncharacterized protein</fullName>
    </submittedName>
</protein>
<name>A0A4R0RMH8_9APHY</name>
<proteinExistence type="predicted"/>
<dbReference type="InterPro" id="IPR011990">
    <property type="entry name" value="TPR-like_helical_dom_sf"/>
</dbReference>
<dbReference type="Proteomes" id="UP000292702">
    <property type="component" value="Unassembled WGS sequence"/>
</dbReference>
<feature type="repeat" description="TPR" evidence="3">
    <location>
        <begin position="10"/>
        <end position="43"/>
    </location>
</feature>
<comment type="caution">
    <text evidence="4">The sequence shown here is derived from an EMBL/GenBank/DDBJ whole genome shotgun (WGS) entry which is preliminary data.</text>
</comment>